<keyword evidence="4" id="KW-0812">Transmembrane</keyword>
<dbReference type="PROSITE" id="PS50102">
    <property type="entry name" value="RRM"/>
    <property type="match status" value="2"/>
</dbReference>
<dbReference type="Proteomes" id="UP001529510">
    <property type="component" value="Unassembled WGS sequence"/>
</dbReference>
<evidence type="ECO:0000256" key="3">
    <source>
        <dbReference type="SAM" id="MobiDB-lite"/>
    </source>
</evidence>
<keyword evidence="1 2" id="KW-0694">RNA-binding</keyword>
<dbReference type="Gene3D" id="3.30.70.330">
    <property type="match status" value="2"/>
</dbReference>
<accession>A0ABD0PLZ9</accession>
<feature type="transmembrane region" description="Helical" evidence="4">
    <location>
        <begin position="284"/>
        <end position="305"/>
    </location>
</feature>
<keyword evidence="7" id="KW-1185">Reference proteome</keyword>
<feature type="domain" description="RRM" evidence="5">
    <location>
        <begin position="20"/>
        <end position="98"/>
    </location>
</feature>
<dbReference type="EMBL" id="JAMKFB020000015">
    <property type="protein sequence ID" value="KAL0174760.1"/>
    <property type="molecule type" value="Genomic_DNA"/>
</dbReference>
<feature type="region of interest" description="Disordered" evidence="3">
    <location>
        <begin position="240"/>
        <end position="272"/>
    </location>
</feature>
<feature type="compositionally biased region" description="Basic and acidic residues" evidence="3">
    <location>
        <begin position="125"/>
        <end position="148"/>
    </location>
</feature>
<feature type="compositionally biased region" description="Basic and acidic residues" evidence="3">
    <location>
        <begin position="240"/>
        <end position="252"/>
    </location>
</feature>
<feature type="region of interest" description="Disordered" evidence="3">
    <location>
        <begin position="125"/>
        <end position="153"/>
    </location>
</feature>
<dbReference type="SMART" id="SM00360">
    <property type="entry name" value="RRM"/>
    <property type="match status" value="2"/>
</dbReference>
<comment type="caution">
    <text evidence="6">The sequence shown here is derived from an EMBL/GenBank/DDBJ whole genome shotgun (WGS) entry which is preliminary data.</text>
</comment>
<evidence type="ECO:0000256" key="1">
    <source>
        <dbReference type="ARBA" id="ARBA00022884"/>
    </source>
</evidence>
<gene>
    <name evidence="6" type="ORF">M9458_030728</name>
</gene>
<dbReference type="InterPro" id="IPR050441">
    <property type="entry name" value="RBM"/>
</dbReference>
<protein>
    <recommendedName>
        <fullName evidence="5">RRM domain-containing protein</fullName>
    </recommendedName>
</protein>
<dbReference type="AlphaFoldDB" id="A0ABD0PLZ9"/>
<evidence type="ECO:0000256" key="2">
    <source>
        <dbReference type="PROSITE-ProRule" id="PRU00176"/>
    </source>
</evidence>
<feature type="domain" description="RRM" evidence="5">
    <location>
        <begin position="153"/>
        <end position="231"/>
    </location>
</feature>
<dbReference type="PANTHER" id="PTHR48034">
    <property type="entry name" value="TRANSFORMER-2 SEX-DETERMINING PROTEIN-RELATED"/>
    <property type="match status" value="1"/>
</dbReference>
<evidence type="ECO:0000256" key="4">
    <source>
        <dbReference type="SAM" id="Phobius"/>
    </source>
</evidence>
<dbReference type="Pfam" id="PF00076">
    <property type="entry name" value="RRM_1"/>
    <property type="match status" value="2"/>
</dbReference>
<evidence type="ECO:0000313" key="7">
    <source>
        <dbReference type="Proteomes" id="UP001529510"/>
    </source>
</evidence>
<keyword evidence="4" id="KW-1133">Transmembrane helix</keyword>
<feature type="region of interest" description="Disordered" evidence="3">
    <location>
        <begin position="1"/>
        <end position="20"/>
    </location>
</feature>
<organism evidence="6 7">
    <name type="scientific">Cirrhinus mrigala</name>
    <name type="common">Mrigala</name>
    <dbReference type="NCBI Taxonomy" id="683832"/>
    <lineage>
        <taxon>Eukaryota</taxon>
        <taxon>Metazoa</taxon>
        <taxon>Chordata</taxon>
        <taxon>Craniata</taxon>
        <taxon>Vertebrata</taxon>
        <taxon>Euteleostomi</taxon>
        <taxon>Actinopterygii</taxon>
        <taxon>Neopterygii</taxon>
        <taxon>Teleostei</taxon>
        <taxon>Ostariophysi</taxon>
        <taxon>Cypriniformes</taxon>
        <taxon>Cyprinidae</taxon>
        <taxon>Labeoninae</taxon>
        <taxon>Labeonini</taxon>
        <taxon>Cirrhinus</taxon>
    </lineage>
</organism>
<dbReference type="InterPro" id="IPR000504">
    <property type="entry name" value="RRM_dom"/>
</dbReference>
<dbReference type="SUPFAM" id="SSF54928">
    <property type="entry name" value="RNA-binding domain, RBD"/>
    <property type="match status" value="2"/>
</dbReference>
<evidence type="ECO:0000259" key="5">
    <source>
        <dbReference type="PROSITE" id="PS50102"/>
    </source>
</evidence>
<dbReference type="GO" id="GO:0003723">
    <property type="term" value="F:RNA binding"/>
    <property type="evidence" value="ECO:0007669"/>
    <property type="project" value="UniProtKB-UniRule"/>
</dbReference>
<keyword evidence="4" id="KW-0472">Membrane</keyword>
<reference evidence="6 7" key="1">
    <citation type="submission" date="2024-05" db="EMBL/GenBank/DDBJ databases">
        <title>Genome sequencing and assembly of Indian major carp, Cirrhinus mrigala (Hamilton, 1822).</title>
        <authorList>
            <person name="Mohindra V."/>
            <person name="Chowdhury L.M."/>
            <person name="Lal K."/>
            <person name="Jena J.K."/>
        </authorList>
    </citation>
    <scope>NUCLEOTIDE SEQUENCE [LARGE SCALE GENOMIC DNA]</scope>
    <source>
        <strain evidence="6">CM1030</strain>
        <tissue evidence="6">Blood</tissue>
    </source>
</reference>
<name>A0ABD0PLZ9_CIRMR</name>
<sequence length="308" mass="34974">MATSYNWSSREDNGQPKDQGSLLVNDLHPEVTDQVLHAIFHPFGPIRSVKVCRDRRTDRHRGYGFVTFEQRRDAENALVALNFLELMGKPMRITWAQYMTVKVLARHRDRFAIYDALSDFGELQPHRQVCDGNGRPEENEQTEPRESSSYEPRSLLVSNLHSDVTEEELRAVFLPFGSICTTQVCRKASTSRSRGYGFVTFEHRHDAENALAAMNFSELMGKPMFVMWGQDMTIKVLEKHNNSSSHARHESSNDTQEADQTEPPEQSRGRRLANTVKSCFTTVMSSPTTMLGIGLLALACTGCFLRRV</sequence>
<proteinExistence type="predicted"/>
<dbReference type="InterPro" id="IPR035979">
    <property type="entry name" value="RBD_domain_sf"/>
</dbReference>
<dbReference type="InterPro" id="IPR012677">
    <property type="entry name" value="Nucleotide-bd_a/b_plait_sf"/>
</dbReference>
<evidence type="ECO:0000313" key="6">
    <source>
        <dbReference type="EMBL" id="KAL0174760.1"/>
    </source>
</evidence>